<evidence type="ECO:0000313" key="1">
    <source>
        <dbReference type="EMBL" id="KAJ8037053.1"/>
    </source>
</evidence>
<dbReference type="EMBL" id="JAIZAY010000008">
    <property type="protein sequence ID" value="KAJ8037053.1"/>
    <property type="molecule type" value="Genomic_DNA"/>
</dbReference>
<name>A0A9Q1C0U1_HOLLE</name>
<accession>A0A9Q1C0U1</accession>
<dbReference type="AlphaFoldDB" id="A0A9Q1C0U1"/>
<comment type="caution">
    <text evidence="1">The sequence shown here is derived from an EMBL/GenBank/DDBJ whole genome shotgun (WGS) entry which is preliminary data.</text>
</comment>
<organism evidence="1 2">
    <name type="scientific">Holothuria leucospilota</name>
    <name type="common">Black long sea cucumber</name>
    <name type="synonym">Mertensiothuria leucospilota</name>
    <dbReference type="NCBI Taxonomy" id="206669"/>
    <lineage>
        <taxon>Eukaryota</taxon>
        <taxon>Metazoa</taxon>
        <taxon>Echinodermata</taxon>
        <taxon>Eleutherozoa</taxon>
        <taxon>Echinozoa</taxon>
        <taxon>Holothuroidea</taxon>
        <taxon>Aspidochirotacea</taxon>
        <taxon>Aspidochirotida</taxon>
        <taxon>Holothuriidae</taxon>
        <taxon>Holothuria</taxon>
    </lineage>
</organism>
<dbReference type="Proteomes" id="UP001152320">
    <property type="component" value="Chromosome 8"/>
</dbReference>
<evidence type="ECO:0000313" key="2">
    <source>
        <dbReference type="Proteomes" id="UP001152320"/>
    </source>
</evidence>
<keyword evidence="2" id="KW-1185">Reference proteome</keyword>
<reference evidence="1" key="1">
    <citation type="submission" date="2021-10" db="EMBL/GenBank/DDBJ databases">
        <title>Tropical sea cucumber genome reveals ecological adaptation and Cuvierian tubules defense mechanism.</title>
        <authorList>
            <person name="Chen T."/>
        </authorList>
    </citation>
    <scope>NUCLEOTIDE SEQUENCE</scope>
    <source>
        <strain evidence="1">Nanhai2018</strain>
        <tissue evidence="1">Muscle</tissue>
    </source>
</reference>
<gene>
    <name evidence="1" type="ORF">HOLleu_17776</name>
</gene>
<protein>
    <submittedName>
        <fullName evidence="1">Uncharacterized protein</fullName>
    </submittedName>
</protein>
<proteinExistence type="predicted"/>
<sequence>MVSSTACWLLAWAQRKDKNRSLQAMVLSTLEAPAHDSGEVIGHYQRQKFFSESNIHLKCTMSHQRFCE</sequence>